<dbReference type="PANTHER" id="PTHR12832">
    <property type="entry name" value="TESTIS-SPECIFIC PROTEIN PBS13 T-COMPLEX 11"/>
    <property type="match status" value="1"/>
</dbReference>
<dbReference type="PANTHER" id="PTHR12832:SF15">
    <property type="entry name" value="T-COMPLEX PROTEIN 11-LIKE PROTEIN 1"/>
    <property type="match status" value="1"/>
</dbReference>
<gene>
    <name evidence="4" type="ORF">FQA47_018967</name>
</gene>
<proteinExistence type="inferred from homology"/>
<feature type="region of interest" description="Disordered" evidence="2">
    <location>
        <begin position="613"/>
        <end position="661"/>
    </location>
</feature>
<accession>A0A834KYL0</accession>
<comment type="caution">
    <text evidence="4">The sequence shown here is derived from an EMBL/GenBank/DDBJ whole genome shotgun (WGS) entry which is preliminary data.</text>
</comment>
<dbReference type="Gene3D" id="1.10.555.10">
    <property type="entry name" value="Rho GTPase activation protein"/>
    <property type="match status" value="1"/>
</dbReference>
<evidence type="ECO:0000313" key="5">
    <source>
        <dbReference type="Proteomes" id="UP000646548"/>
    </source>
</evidence>
<name>A0A834KYL0_ORYME</name>
<protein>
    <submittedName>
        <fullName evidence="4">T-complex protein 11-like protein 1</fullName>
    </submittedName>
</protein>
<dbReference type="CDD" id="cd04405">
    <property type="entry name" value="RhoGAP_BRCC3-like"/>
    <property type="match status" value="1"/>
</dbReference>
<dbReference type="AlphaFoldDB" id="A0A834KYL0"/>
<evidence type="ECO:0000313" key="4">
    <source>
        <dbReference type="EMBL" id="KAF6735596.1"/>
    </source>
</evidence>
<feature type="compositionally biased region" description="Basic and acidic residues" evidence="2">
    <location>
        <begin position="617"/>
        <end position="640"/>
    </location>
</feature>
<organism evidence="4 5">
    <name type="scientific">Oryzias melastigma</name>
    <name type="common">Marine medaka</name>
    <dbReference type="NCBI Taxonomy" id="30732"/>
    <lineage>
        <taxon>Eukaryota</taxon>
        <taxon>Metazoa</taxon>
        <taxon>Chordata</taxon>
        <taxon>Craniata</taxon>
        <taxon>Vertebrata</taxon>
        <taxon>Euteleostomi</taxon>
        <taxon>Actinopterygii</taxon>
        <taxon>Neopterygii</taxon>
        <taxon>Teleostei</taxon>
        <taxon>Neoteleostei</taxon>
        <taxon>Acanthomorphata</taxon>
        <taxon>Ovalentaria</taxon>
        <taxon>Atherinomorphae</taxon>
        <taxon>Beloniformes</taxon>
        <taxon>Adrianichthyidae</taxon>
        <taxon>Oryziinae</taxon>
        <taxon>Oryzias</taxon>
    </lineage>
</organism>
<dbReference type="EMBL" id="WKFB01000102">
    <property type="protein sequence ID" value="KAF6735596.1"/>
    <property type="molecule type" value="Genomic_DNA"/>
</dbReference>
<dbReference type="SUPFAM" id="SSF46785">
    <property type="entry name" value="Winged helix' DNA-binding domain"/>
    <property type="match status" value="1"/>
</dbReference>
<dbReference type="InterPro" id="IPR000591">
    <property type="entry name" value="DEP_dom"/>
</dbReference>
<dbReference type="InterPro" id="IPR036390">
    <property type="entry name" value="WH_DNA-bd_sf"/>
</dbReference>
<dbReference type="Proteomes" id="UP000646548">
    <property type="component" value="Unassembled WGS sequence"/>
</dbReference>
<dbReference type="SMART" id="SM00049">
    <property type="entry name" value="DEP"/>
    <property type="match status" value="1"/>
</dbReference>
<sequence length="1109" mass="123272">MASIKERAAALKLAEKLSVGRQAPGVSTAPPSSSSMWNGLISHLRSTVTVKRRLVHLKSHSDCFLGVEAVDVLADYIKQTKGGDLCFGKNSAGLDTSNVFVFPTIKGSSVSRDKVVCVCQTLLECHVFEAVETKVLGKIKKRHLFQDSKNALYRFAGACTPAVDDLERSALENGIQRLLHSSSPDRLPEESHVQTSETPVKVGRQGALYANISLEPPVGNLSASKARTDSILPQPVVDEVWQEQTLLRLLHLVELPVLEGVLQCTHNPLSQLQSSPVGHADPDVIDSIRNPERQILKAFKNSQEDEWLCAALDCLDFLPDQLVVDLSREMPHSQTCAEQSPLPQSGLAQFKLLLYGILVKHYNNMNIRPLLPQNLTDVYSAITDLLVKAKLDKALEAVQLCLKLLPQSNREELRRLLTFMSLAADPLGMRVDKETVNRLAVKKAFSRAILHGRSLSKEKEDILLVFMLSNIKEIFKTPGALHQGVSNKLVSLAQGKHPDMMGSTLNQDISSRTFADSTKKTTNKELWILLNNIYLDTKMSEKEKRRHLRQFNQAHPELFNQYFGDSAIVPNLNKVTSAYFRWMCAFTSLVELSLRTGGGVGDAVLATPITGKADSIMPKDSDQKEPKDERAPDVPEETVRKKVRANTPSPHRGNSPQASPPKFVSVEELMETAKGVTNMALAHEIMVNQDFQIKPAEPPEGSLERQVKEIMHKAFWDCLETQLKEDPPSYEHAIKLLAEIKETLLSFLLPGQGRLQARIEEVLDLPLIQQQAENGALDIGHLSQFIVGMMGSFCAPCRDEDIKKLKEITEIVPLLKAIFSVLDLMKVDMANFALMSIRPHLMQQSVEYERNKFQQFLEKQPNALDYTEKWLEETVKCLKKSDEEGCGAAELASPIRVHNRAYLRLLKWDHASVPFPETVLMDQVRFQEMQQELERLVLLSSVLLIVYTTTGEAISGLPGLMETLKSSVGAMLADMHMPSFNAQEAFATIGEKLCVELSCCLSRHGFSPFSADGSSALKGQISAVIQPDNKVRALMDSRVQTYLLAVLESSQHRTPPPLPGGLTPISKELTKLAVGFSRLVNFNKLVYSPFYQKILQNILTPGESLSTET</sequence>
<dbReference type="InterPro" id="IPR008936">
    <property type="entry name" value="Rho_GTPase_activation_prot"/>
</dbReference>
<dbReference type="GO" id="GO:0035556">
    <property type="term" value="P:intracellular signal transduction"/>
    <property type="evidence" value="ECO:0007669"/>
    <property type="project" value="InterPro"/>
</dbReference>
<dbReference type="Gene3D" id="1.10.10.10">
    <property type="entry name" value="Winged helix-like DNA-binding domain superfamily/Winged helix DNA-binding domain"/>
    <property type="match status" value="1"/>
</dbReference>
<dbReference type="Pfam" id="PF05794">
    <property type="entry name" value="Tcp11"/>
    <property type="match status" value="1"/>
</dbReference>
<dbReference type="InterPro" id="IPR036388">
    <property type="entry name" value="WH-like_DNA-bd_sf"/>
</dbReference>
<feature type="domain" description="DEP" evidence="3">
    <location>
        <begin position="44"/>
        <end position="157"/>
    </location>
</feature>
<comment type="similarity">
    <text evidence="1">Belongs to the TCP11 family.</text>
</comment>
<feature type="compositionally biased region" description="Polar residues" evidence="2">
    <location>
        <begin position="646"/>
        <end position="657"/>
    </location>
</feature>
<evidence type="ECO:0000256" key="2">
    <source>
        <dbReference type="SAM" id="MobiDB-lite"/>
    </source>
</evidence>
<reference evidence="4" key="1">
    <citation type="journal article" name="BMC Genomics">
        <title>Long-read sequencing and de novo genome assembly of marine medaka (Oryzias melastigma).</title>
        <authorList>
            <person name="Liang P."/>
            <person name="Saqib H.S.A."/>
            <person name="Ni X."/>
            <person name="Shen Y."/>
        </authorList>
    </citation>
    <scope>NUCLEOTIDE SEQUENCE</scope>
    <source>
        <strain evidence="4">Bigg-433</strain>
    </source>
</reference>
<dbReference type="InterPro" id="IPR008862">
    <property type="entry name" value="Tcp11"/>
</dbReference>
<evidence type="ECO:0000256" key="1">
    <source>
        <dbReference type="ARBA" id="ARBA00010954"/>
    </source>
</evidence>
<evidence type="ECO:0000259" key="3">
    <source>
        <dbReference type="SMART" id="SM00049"/>
    </source>
</evidence>